<dbReference type="InterPro" id="IPR001845">
    <property type="entry name" value="HTH_ArsR_DNA-bd_dom"/>
</dbReference>
<dbReference type="InterPro" id="IPR011991">
    <property type="entry name" value="ArsR-like_HTH"/>
</dbReference>
<feature type="domain" description="HTH arsR-type" evidence="4">
    <location>
        <begin position="4"/>
        <end position="98"/>
    </location>
</feature>
<evidence type="ECO:0000256" key="2">
    <source>
        <dbReference type="ARBA" id="ARBA00023125"/>
    </source>
</evidence>
<dbReference type="KEGG" id="rmr:Rmar_2463"/>
<evidence type="ECO:0000259" key="4">
    <source>
        <dbReference type="PROSITE" id="PS50987"/>
    </source>
</evidence>
<evidence type="ECO:0000256" key="3">
    <source>
        <dbReference type="ARBA" id="ARBA00023163"/>
    </source>
</evidence>
<evidence type="ECO:0000313" key="6">
    <source>
        <dbReference type="Proteomes" id="UP000002221"/>
    </source>
</evidence>
<keyword evidence="1" id="KW-0805">Transcription regulation</keyword>
<keyword evidence="3" id="KW-0804">Transcription</keyword>
<dbReference type="HOGENOM" id="CLU_097806_5_3_10"/>
<dbReference type="InterPro" id="IPR036390">
    <property type="entry name" value="WH_DNA-bd_sf"/>
</dbReference>
<evidence type="ECO:0000256" key="1">
    <source>
        <dbReference type="ARBA" id="ARBA00023015"/>
    </source>
</evidence>
<evidence type="ECO:0000313" key="5">
    <source>
        <dbReference type="EMBL" id="ACY49340.1"/>
    </source>
</evidence>
<dbReference type="CDD" id="cd00090">
    <property type="entry name" value="HTH_ARSR"/>
    <property type="match status" value="1"/>
</dbReference>
<dbReference type="PRINTS" id="PR00778">
    <property type="entry name" value="HTHARSR"/>
</dbReference>
<dbReference type="PROSITE" id="PS50987">
    <property type="entry name" value="HTH_ARSR_2"/>
    <property type="match status" value="1"/>
</dbReference>
<dbReference type="EMBL" id="CP001807">
    <property type="protein sequence ID" value="ACY49340.1"/>
    <property type="molecule type" value="Genomic_DNA"/>
</dbReference>
<dbReference type="Pfam" id="PF01022">
    <property type="entry name" value="HTH_5"/>
    <property type="match status" value="1"/>
</dbReference>
<dbReference type="Gene3D" id="1.10.10.10">
    <property type="entry name" value="Winged helix-like DNA-binding domain superfamily/Winged helix DNA-binding domain"/>
    <property type="match status" value="1"/>
</dbReference>
<dbReference type="PANTHER" id="PTHR43132:SF2">
    <property type="entry name" value="ARSENICAL RESISTANCE OPERON REPRESSOR ARSR-RELATED"/>
    <property type="match status" value="1"/>
</dbReference>
<organism evidence="5 6">
    <name type="scientific">Rhodothermus marinus (strain ATCC 43812 / DSM 4252 / R-10)</name>
    <name type="common">Rhodothermus obamensis</name>
    <dbReference type="NCBI Taxonomy" id="518766"/>
    <lineage>
        <taxon>Bacteria</taxon>
        <taxon>Pseudomonadati</taxon>
        <taxon>Rhodothermota</taxon>
        <taxon>Rhodothermia</taxon>
        <taxon>Rhodothermales</taxon>
        <taxon>Rhodothermaceae</taxon>
        <taxon>Rhodothermus</taxon>
    </lineage>
</organism>
<dbReference type="OrthoDB" id="9799175at2"/>
<protein>
    <submittedName>
        <fullName evidence="5">Transcriptional regulator, TrmB</fullName>
    </submittedName>
</protein>
<name>D0MF84_RHOM4</name>
<dbReference type="STRING" id="518766.Rmar_2463"/>
<keyword evidence="6" id="KW-1185">Reference proteome</keyword>
<dbReference type="SUPFAM" id="SSF46785">
    <property type="entry name" value="Winged helix' DNA-binding domain"/>
    <property type="match status" value="1"/>
</dbReference>
<gene>
    <name evidence="5" type="ordered locus">Rmar_2463</name>
</gene>
<dbReference type="PANTHER" id="PTHR43132">
    <property type="entry name" value="ARSENICAL RESISTANCE OPERON REPRESSOR ARSR-RELATED"/>
    <property type="match status" value="1"/>
</dbReference>
<dbReference type="NCBIfam" id="NF033788">
    <property type="entry name" value="HTH_metalloreg"/>
    <property type="match status" value="1"/>
</dbReference>
<dbReference type="InterPro" id="IPR051011">
    <property type="entry name" value="Metal_resp_trans_reg"/>
</dbReference>
<keyword evidence="2" id="KW-0238">DNA-binding</keyword>
<dbReference type="AlphaFoldDB" id="D0MF84"/>
<dbReference type="GO" id="GO:0003700">
    <property type="term" value="F:DNA-binding transcription factor activity"/>
    <property type="evidence" value="ECO:0007669"/>
    <property type="project" value="InterPro"/>
</dbReference>
<reference evidence="5 6" key="1">
    <citation type="journal article" date="2009" name="Stand. Genomic Sci.">
        <title>Complete genome sequence of Rhodothermus marinus type strain (R-10).</title>
        <authorList>
            <person name="Nolan M."/>
            <person name="Tindall B.J."/>
            <person name="Pomrenke H."/>
            <person name="Lapidus A."/>
            <person name="Copeland A."/>
            <person name="Glavina Del Rio T."/>
            <person name="Lucas S."/>
            <person name="Chen F."/>
            <person name="Tice H."/>
            <person name="Cheng J.F."/>
            <person name="Saunders E."/>
            <person name="Han C."/>
            <person name="Bruce D."/>
            <person name="Goodwin L."/>
            <person name="Chain P."/>
            <person name="Pitluck S."/>
            <person name="Ovchinikova G."/>
            <person name="Pati A."/>
            <person name="Ivanova N."/>
            <person name="Mavromatis K."/>
            <person name="Chen A."/>
            <person name="Palaniappan K."/>
            <person name="Land M."/>
            <person name="Hauser L."/>
            <person name="Chang Y.J."/>
            <person name="Jeffries C.D."/>
            <person name="Brettin T."/>
            <person name="Goker M."/>
            <person name="Bristow J."/>
            <person name="Eisen J.A."/>
            <person name="Markowitz V."/>
            <person name="Hugenholtz P."/>
            <person name="Kyrpides N.C."/>
            <person name="Klenk H.P."/>
            <person name="Detter J.C."/>
        </authorList>
    </citation>
    <scope>NUCLEOTIDE SEQUENCE [LARGE SCALE GENOMIC DNA]</scope>
    <source>
        <strain evidence="6">ATCC 43812 / DSM 4252 / R-10</strain>
    </source>
</reference>
<dbReference type="InterPro" id="IPR036388">
    <property type="entry name" value="WH-like_DNA-bd_sf"/>
</dbReference>
<sequence length="110" mass="12325">MLTITDTGLELKAKLFRGLADTSRMALLEALREKPQTVTALVEATGLSQPNVSNHLRCLLDCGLVQRSRRGRFVVYRLSDERIAELLQLAEQVLADVARGVYHCTRYNVP</sequence>
<dbReference type="SMART" id="SM00418">
    <property type="entry name" value="HTH_ARSR"/>
    <property type="match status" value="1"/>
</dbReference>
<dbReference type="RefSeq" id="WP_012844950.1">
    <property type="nucleotide sequence ID" value="NC_013501.1"/>
</dbReference>
<dbReference type="Proteomes" id="UP000002221">
    <property type="component" value="Chromosome"/>
</dbReference>
<dbReference type="eggNOG" id="COG0640">
    <property type="taxonomic scope" value="Bacteria"/>
</dbReference>
<accession>D0MF84</accession>
<dbReference type="GO" id="GO:0003677">
    <property type="term" value="F:DNA binding"/>
    <property type="evidence" value="ECO:0007669"/>
    <property type="project" value="UniProtKB-KW"/>
</dbReference>
<proteinExistence type="predicted"/>